<sequence length="666" mass="74646">MPVRDDRKHRDLHLEKKHVYNVYDQIAPKFTEISQKAWPNVRRFLKDLPPGSLVADIGCGSGRYLHINSKVSKIGVDICLPLVESARKNGHEVLLADNLTLPFRDGIFDAVISIGVIHHFSTQSRRLQAVKEMCRLLRPGGQIMIYVWAFEQKHRKFKAQDVLIPWHGNHSNKRSGSLDLSSNASSDSESSLDTEDSRKSMRNLSRTLSEPGTEQDGAQLQSYLGMVTQRSRFTQKHRCNTLPSSLEGLTGEGPHQEPMPGVLAAECRKFEASLKAMSSSMFYLSENEQRQACEYGPTDLNQAEDSSFYASHGSPSLTTEIPFLDDCFPPVRDQRTAQATSTQTENEGKNPTVYSRPSNGKKMEEHKQRNGVETKDAGNTSQISRVSQENNASKSNMNCDICPEHKPSLSQYFCMENDLKAKANPVPDEGAKAKKNKLTLFASIKESFLNFFEGKSSKMKKPKLDLPLCSGEDIDVSDFAVREFPMSSCPNYRKEIILEDSQEVFLSNETQNSEINCLKDKVSNQERHQTSSRRLGHNGALLKHSMSDISASSLQSLKCLDHQSADSLRLKTQVPVNGMSRQHSHSLPAVTHISEPVQLTYPPASVPSSPALGNEFFKNSTELSRFYHVFKDGELSRLITKHVPNVRIISTTYDHANWCIIAEKCL</sequence>
<feature type="compositionally biased region" description="Low complexity" evidence="3">
    <location>
        <begin position="175"/>
        <end position="191"/>
    </location>
</feature>
<protein>
    <submittedName>
        <fullName evidence="6 7">Uncharacterized protein LOC111125199</fullName>
    </submittedName>
</protein>
<accession>A0A8B8D9Y1</accession>
<dbReference type="InterPro" id="IPR051422">
    <property type="entry name" value="AlkB_tRNA_MeTrf/Diox"/>
</dbReference>
<feature type="compositionally biased region" description="Basic and acidic residues" evidence="3">
    <location>
        <begin position="361"/>
        <end position="376"/>
    </location>
</feature>
<dbReference type="PANTHER" id="PTHR13069">
    <property type="entry name" value="ALKYLATED DNA REPAIR PROTEIN ALKB HOMOLOG 8"/>
    <property type="match status" value="1"/>
</dbReference>
<dbReference type="AlphaFoldDB" id="A0A8B8D9Y1"/>
<dbReference type="GO" id="GO:0008757">
    <property type="term" value="F:S-adenosylmethionine-dependent methyltransferase activity"/>
    <property type="evidence" value="ECO:0007669"/>
    <property type="project" value="InterPro"/>
</dbReference>
<dbReference type="KEGG" id="cvn:111125199"/>
<keyword evidence="2" id="KW-0808">Transferase</keyword>
<dbReference type="InterPro" id="IPR029063">
    <property type="entry name" value="SAM-dependent_MTases_sf"/>
</dbReference>
<organism evidence="5 8">
    <name type="scientific">Crassostrea virginica</name>
    <name type="common">Eastern oyster</name>
    <dbReference type="NCBI Taxonomy" id="6565"/>
    <lineage>
        <taxon>Eukaryota</taxon>
        <taxon>Metazoa</taxon>
        <taxon>Spiralia</taxon>
        <taxon>Lophotrochozoa</taxon>
        <taxon>Mollusca</taxon>
        <taxon>Bivalvia</taxon>
        <taxon>Autobranchia</taxon>
        <taxon>Pteriomorphia</taxon>
        <taxon>Ostreida</taxon>
        <taxon>Ostreoidea</taxon>
        <taxon>Ostreidae</taxon>
        <taxon>Crassostrea</taxon>
    </lineage>
</organism>
<feature type="compositionally biased region" description="Polar residues" evidence="3">
    <location>
        <begin position="336"/>
        <end position="345"/>
    </location>
</feature>
<dbReference type="Proteomes" id="UP000694844">
    <property type="component" value="Chromosome 3"/>
</dbReference>
<gene>
    <name evidence="6 7 8 9" type="primary">LOC111125199</name>
</gene>
<dbReference type="SUPFAM" id="SSF53335">
    <property type="entry name" value="S-adenosyl-L-methionine-dependent methyltransferases"/>
    <property type="match status" value="1"/>
</dbReference>
<evidence type="ECO:0000313" key="6">
    <source>
        <dbReference type="RefSeq" id="XP_022324448.1"/>
    </source>
</evidence>
<dbReference type="GO" id="GO:0005737">
    <property type="term" value="C:cytoplasm"/>
    <property type="evidence" value="ECO:0007669"/>
    <property type="project" value="TreeGrafter"/>
</dbReference>
<dbReference type="FunFam" id="3.40.50.150:FF:000195">
    <property type="entry name" value="Methyltransferase domain containing protein"/>
    <property type="match status" value="1"/>
</dbReference>
<keyword evidence="1" id="KW-0489">Methyltransferase</keyword>
<proteinExistence type="predicted"/>
<reference evidence="6 7" key="1">
    <citation type="submission" date="2025-04" db="UniProtKB">
        <authorList>
            <consortium name="RefSeq"/>
        </authorList>
    </citation>
    <scope>IDENTIFICATION</scope>
    <source>
        <tissue evidence="6 7">Whole sample</tissue>
    </source>
</reference>
<dbReference type="RefSeq" id="XP_022324449.1">
    <property type="nucleotide sequence ID" value="XM_022468741.1"/>
</dbReference>
<evidence type="ECO:0000313" key="7">
    <source>
        <dbReference type="RefSeq" id="XP_022324449.1"/>
    </source>
</evidence>
<evidence type="ECO:0000259" key="4">
    <source>
        <dbReference type="Pfam" id="PF08241"/>
    </source>
</evidence>
<feature type="domain" description="Methyltransferase type 11" evidence="4">
    <location>
        <begin position="56"/>
        <end position="145"/>
    </location>
</feature>
<evidence type="ECO:0000313" key="5">
    <source>
        <dbReference type="Proteomes" id="UP000694844"/>
    </source>
</evidence>
<dbReference type="Gene3D" id="3.40.50.150">
    <property type="entry name" value="Vaccinia Virus protein VP39"/>
    <property type="match status" value="2"/>
</dbReference>
<dbReference type="CDD" id="cd02440">
    <property type="entry name" value="AdoMet_MTases"/>
    <property type="match status" value="1"/>
</dbReference>
<name>A0A8B8D9Y1_CRAVI</name>
<feature type="region of interest" description="Disordered" evidence="3">
    <location>
        <begin position="172"/>
        <end position="218"/>
    </location>
</feature>
<dbReference type="InterPro" id="IPR013216">
    <property type="entry name" value="Methyltransf_11"/>
</dbReference>
<evidence type="ECO:0000256" key="2">
    <source>
        <dbReference type="ARBA" id="ARBA00022679"/>
    </source>
</evidence>
<dbReference type="GO" id="GO:0002098">
    <property type="term" value="P:tRNA wobble uridine modification"/>
    <property type="evidence" value="ECO:0007669"/>
    <property type="project" value="TreeGrafter"/>
</dbReference>
<evidence type="ECO:0000313" key="8">
    <source>
        <dbReference type="RefSeq" id="XP_022324450.1"/>
    </source>
</evidence>
<dbReference type="RefSeq" id="XP_022324451.1">
    <property type="nucleotide sequence ID" value="XM_022468743.1"/>
</dbReference>
<dbReference type="GO" id="GO:0106335">
    <property type="term" value="F:tRNA (5-carboxymethyluridine(34)-5-O)-methyltransferase activity"/>
    <property type="evidence" value="ECO:0007669"/>
    <property type="project" value="TreeGrafter"/>
</dbReference>
<dbReference type="GeneID" id="111125199"/>
<dbReference type="Pfam" id="PF08241">
    <property type="entry name" value="Methyltransf_11"/>
    <property type="match status" value="1"/>
</dbReference>
<evidence type="ECO:0000256" key="3">
    <source>
        <dbReference type="SAM" id="MobiDB-lite"/>
    </source>
</evidence>
<dbReference type="PANTHER" id="PTHR13069:SF37">
    <property type="entry name" value="FIRE DANCER"/>
    <property type="match status" value="1"/>
</dbReference>
<keyword evidence="5" id="KW-1185">Reference proteome</keyword>
<dbReference type="OrthoDB" id="271595at2759"/>
<feature type="region of interest" description="Disordered" evidence="3">
    <location>
        <begin position="335"/>
        <end position="397"/>
    </location>
</feature>
<feature type="compositionally biased region" description="Polar residues" evidence="3">
    <location>
        <begin position="202"/>
        <end position="218"/>
    </location>
</feature>
<dbReference type="GO" id="GO:0005634">
    <property type="term" value="C:nucleus"/>
    <property type="evidence" value="ECO:0007669"/>
    <property type="project" value="TreeGrafter"/>
</dbReference>
<feature type="compositionally biased region" description="Polar residues" evidence="3">
    <location>
        <begin position="377"/>
        <end position="397"/>
    </location>
</feature>
<dbReference type="GO" id="GO:0000049">
    <property type="term" value="F:tRNA binding"/>
    <property type="evidence" value="ECO:0007669"/>
    <property type="project" value="TreeGrafter"/>
</dbReference>
<dbReference type="GO" id="GO:0030488">
    <property type="term" value="P:tRNA methylation"/>
    <property type="evidence" value="ECO:0007669"/>
    <property type="project" value="TreeGrafter"/>
</dbReference>
<dbReference type="RefSeq" id="XP_022324448.1">
    <property type="nucleotide sequence ID" value="XM_022468740.1"/>
</dbReference>
<evidence type="ECO:0000313" key="9">
    <source>
        <dbReference type="RefSeq" id="XP_022324451.1"/>
    </source>
</evidence>
<evidence type="ECO:0000256" key="1">
    <source>
        <dbReference type="ARBA" id="ARBA00022603"/>
    </source>
</evidence>
<dbReference type="RefSeq" id="XP_022324450.1">
    <property type="nucleotide sequence ID" value="XM_022468742.1"/>
</dbReference>